<feature type="region of interest" description="Disordered" evidence="1">
    <location>
        <begin position="514"/>
        <end position="533"/>
    </location>
</feature>
<dbReference type="PANTHER" id="PTHR37604">
    <property type="entry name" value="TRANSCRIPTION INITIATION FACTOR TFIID SUBUNIT"/>
    <property type="match status" value="1"/>
</dbReference>
<evidence type="ECO:0000313" key="3">
    <source>
        <dbReference type="Proteomes" id="UP001153076"/>
    </source>
</evidence>
<evidence type="ECO:0008006" key="4">
    <source>
        <dbReference type="Google" id="ProtNLM"/>
    </source>
</evidence>
<gene>
    <name evidence="2" type="ORF">Cgig2_007379</name>
</gene>
<name>A0A9Q1KZZ6_9CARY</name>
<dbReference type="EMBL" id="JAKOGI010000007">
    <property type="protein sequence ID" value="KAJ8451896.1"/>
    <property type="molecule type" value="Genomic_DNA"/>
</dbReference>
<sequence>MAALGDDGRGYELARKLEACGVWRPWLGDSLYSNFIHSLSSSSAWDSFMTVGDSKSRDQIHLQLRVRALLFDKASVSLFLRVSNSPSVVSKLNPNYLQLHGDDVYFTLEDGVPRDKRFRQEDFPENWYNKFIENYRASKPHVLSFSNREPDRRNPSEMSTYLRLLERHKRRRIEFKGGESGGFSNSNTENKMQSSTVLDSDNLSDDDSCFFPETMFTLNCVPDSAIVPRIMVEEKQRVEVFGVLDTLPQMPTKNSIMLERLGIRPEYLGQGPGHSRTKVGSDGNRNQLSLELAMQMSKMVVARVLSTVGYEGGSEMSIDVLSKFLSCHVSKLGRILKVLADSYRKQCSAMELLKMFLQVAGKSCNLAALAEHMKDSRGAVQQSALQIQNMQSQLPLPQQSTLQLSQQIPRPMHAQMAQMIHPQNLTLQQQQQLERMRQRAAAAAAAAAAASSPRPVMNMDKDRPMIQVKLENPPDLPVDSNTFNAINSRQAQMQRRQQQIAALQRIMGPSVSQMRQPAGVHMPPVQSQNVSAVRAPPVKVEGFQELMGGDTSLKQSSDESRLTSPSK</sequence>
<evidence type="ECO:0000313" key="2">
    <source>
        <dbReference type="EMBL" id="KAJ8451896.1"/>
    </source>
</evidence>
<dbReference type="PANTHER" id="PTHR37604:SF1">
    <property type="entry name" value="TRANSCRIPTION INITIATION FACTOR TFIID SUBUNIT"/>
    <property type="match status" value="1"/>
</dbReference>
<reference evidence="2" key="1">
    <citation type="submission" date="2022-04" db="EMBL/GenBank/DDBJ databases">
        <title>Carnegiea gigantea Genome sequencing and assembly v2.</title>
        <authorList>
            <person name="Copetti D."/>
            <person name="Sanderson M.J."/>
            <person name="Burquez A."/>
            <person name="Wojciechowski M.F."/>
        </authorList>
    </citation>
    <scope>NUCLEOTIDE SEQUENCE</scope>
    <source>
        <strain evidence="2">SGP5-SGP5p</strain>
        <tissue evidence="2">Aerial part</tissue>
    </source>
</reference>
<evidence type="ECO:0000256" key="1">
    <source>
        <dbReference type="SAM" id="MobiDB-lite"/>
    </source>
</evidence>
<feature type="region of interest" description="Disordered" evidence="1">
    <location>
        <begin position="176"/>
        <end position="200"/>
    </location>
</feature>
<protein>
    <recommendedName>
        <fullName evidence="4">Bromodomain associated domain-containing protein</fullName>
    </recommendedName>
</protein>
<feature type="region of interest" description="Disordered" evidence="1">
    <location>
        <begin position="543"/>
        <end position="567"/>
    </location>
</feature>
<feature type="compositionally biased region" description="Polar residues" evidence="1">
    <location>
        <begin position="182"/>
        <end position="193"/>
    </location>
</feature>
<accession>A0A9Q1KZZ6</accession>
<keyword evidence="3" id="KW-1185">Reference proteome</keyword>
<organism evidence="2 3">
    <name type="scientific">Carnegiea gigantea</name>
    <dbReference type="NCBI Taxonomy" id="171969"/>
    <lineage>
        <taxon>Eukaryota</taxon>
        <taxon>Viridiplantae</taxon>
        <taxon>Streptophyta</taxon>
        <taxon>Embryophyta</taxon>
        <taxon>Tracheophyta</taxon>
        <taxon>Spermatophyta</taxon>
        <taxon>Magnoliopsida</taxon>
        <taxon>eudicotyledons</taxon>
        <taxon>Gunneridae</taxon>
        <taxon>Pentapetalae</taxon>
        <taxon>Caryophyllales</taxon>
        <taxon>Cactineae</taxon>
        <taxon>Cactaceae</taxon>
        <taxon>Cactoideae</taxon>
        <taxon>Echinocereeae</taxon>
        <taxon>Carnegiea</taxon>
    </lineage>
</organism>
<dbReference type="OrthoDB" id="1906016at2759"/>
<dbReference type="Proteomes" id="UP001153076">
    <property type="component" value="Unassembled WGS sequence"/>
</dbReference>
<proteinExistence type="predicted"/>
<dbReference type="AlphaFoldDB" id="A0A9Q1KZZ6"/>
<comment type="caution">
    <text evidence="2">The sequence shown here is derived from an EMBL/GenBank/DDBJ whole genome shotgun (WGS) entry which is preliminary data.</text>
</comment>